<evidence type="ECO:0000256" key="1">
    <source>
        <dbReference type="ARBA" id="ARBA00004651"/>
    </source>
</evidence>
<dbReference type="Gene3D" id="1.10.10.10">
    <property type="entry name" value="Winged helix-like DNA-binding domain superfamily/Winged helix DNA-binding domain"/>
    <property type="match status" value="1"/>
</dbReference>
<dbReference type="PANTHER" id="PTHR22683">
    <property type="entry name" value="SPORULATION PROTEIN RELATED"/>
    <property type="match status" value="1"/>
</dbReference>
<evidence type="ECO:0000256" key="10">
    <source>
        <dbReference type="ARBA" id="ARBA00023125"/>
    </source>
</evidence>
<evidence type="ECO:0000256" key="17">
    <source>
        <dbReference type="SAM" id="Phobius"/>
    </source>
</evidence>
<feature type="region of interest" description="Disordered" evidence="16">
    <location>
        <begin position="1"/>
        <end position="35"/>
    </location>
</feature>
<dbReference type="InterPro" id="IPR018541">
    <property type="entry name" value="Ftsk_gamma"/>
</dbReference>
<dbReference type="InterPro" id="IPR036388">
    <property type="entry name" value="WH-like_DNA-bd_sf"/>
</dbReference>
<dbReference type="SMART" id="SM00382">
    <property type="entry name" value="AAA"/>
    <property type="match status" value="1"/>
</dbReference>
<organism evidence="19 20">
    <name type="scientific">Veillonella montpellierensis DNF00314</name>
    <dbReference type="NCBI Taxonomy" id="1401067"/>
    <lineage>
        <taxon>Bacteria</taxon>
        <taxon>Bacillati</taxon>
        <taxon>Bacillota</taxon>
        <taxon>Negativicutes</taxon>
        <taxon>Veillonellales</taxon>
        <taxon>Veillonellaceae</taxon>
        <taxon>Veillonella</taxon>
    </lineage>
</organism>
<dbReference type="CDD" id="cd01127">
    <property type="entry name" value="TrwB_TraG_TraD_VirD4"/>
    <property type="match status" value="1"/>
</dbReference>
<feature type="transmembrane region" description="Helical" evidence="17">
    <location>
        <begin position="133"/>
        <end position="153"/>
    </location>
</feature>
<evidence type="ECO:0000256" key="11">
    <source>
        <dbReference type="ARBA" id="ARBA00023136"/>
    </source>
</evidence>
<feature type="binding site" evidence="15">
    <location>
        <begin position="650"/>
        <end position="657"/>
    </location>
    <ligand>
        <name>ATP</name>
        <dbReference type="ChEBI" id="CHEBI:30616"/>
    </ligand>
</feature>
<dbReference type="PANTHER" id="PTHR22683:SF41">
    <property type="entry name" value="DNA TRANSLOCASE FTSK"/>
    <property type="match status" value="1"/>
</dbReference>
<evidence type="ECO:0000256" key="5">
    <source>
        <dbReference type="ARBA" id="ARBA00022692"/>
    </source>
</evidence>
<dbReference type="Pfam" id="PF01580">
    <property type="entry name" value="FtsK_SpoIIIE"/>
    <property type="match status" value="1"/>
</dbReference>
<dbReference type="AlphaFoldDB" id="A0A096CQV3"/>
<keyword evidence="10" id="KW-0238">DNA-binding</keyword>
<comment type="subcellular location">
    <subcellularLocation>
        <location evidence="1">Cell membrane</location>
        <topology evidence="1">Multi-pass membrane protein</topology>
    </subcellularLocation>
</comment>
<dbReference type="Gene3D" id="3.40.50.300">
    <property type="entry name" value="P-loop containing nucleotide triphosphate hydrolases"/>
    <property type="match status" value="1"/>
</dbReference>
<evidence type="ECO:0000256" key="12">
    <source>
        <dbReference type="ARBA" id="ARBA00023306"/>
    </source>
</evidence>
<dbReference type="GO" id="GO:0003677">
    <property type="term" value="F:DNA binding"/>
    <property type="evidence" value="ECO:0007669"/>
    <property type="project" value="UniProtKB-KW"/>
</dbReference>
<evidence type="ECO:0000313" key="20">
    <source>
        <dbReference type="Proteomes" id="UP000029628"/>
    </source>
</evidence>
<dbReference type="InterPro" id="IPR036390">
    <property type="entry name" value="WH_DNA-bd_sf"/>
</dbReference>
<evidence type="ECO:0000256" key="3">
    <source>
        <dbReference type="ARBA" id="ARBA00022475"/>
    </source>
</evidence>
<dbReference type="SMART" id="SM00843">
    <property type="entry name" value="Ftsk_gamma"/>
    <property type="match status" value="1"/>
</dbReference>
<feature type="transmembrane region" description="Helical" evidence="17">
    <location>
        <begin position="76"/>
        <end position="97"/>
    </location>
</feature>
<comment type="function">
    <text evidence="13">Essential cell division protein that coordinates cell division and chromosome segregation. The N-terminus is involved in assembly of the cell-division machinery. The C-terminus functions as a DNA motor that moves dsDNA in an ATP-dependent manner towards the dif recombination site, which is located within the replication terminus region. Required for activation of the Xer recombinase, allowing activation of chromosome unlinking by recombination.</text>
</comment>
<feature type="transmembrane region" description="Helical" evidence="17">
    <location>
        <begin position="109"/>
        <end position="127"/>
    </location>
</feature>
<evidence type="ECO:0000256" key="6">
    <source>
        <dbReference type="ARBA" id="ARBA00022741"/>
    </source>
</evidence>
<dbReference type="Pfam" id="PF17854">
    <property type="entry name" value="FtsK_alpha"/>
    <property type="match status" value="1"/>
</dbReference>
<dbReference type="InterPro" id="IPR025199">
    <property type="entry name" value="FtsK_4TM"/>
</dbReference>
<keyword evidence="5 17" id="KW-0812">Transmembrane</keyword>
<dbReference type="EMBL" id="JRNT01000007">
    <property type="protein sequence ID" value="KGF47719.1"/>
    <property type="molecule type" value="Genomic_DNA"/>
</dbReference>
<sequence length="973" mass="105019">MTESKQGKVRKKRIVKRVKSNSRAKGNSSPRKESVSQKKEIKGLIVVVIALIGLLGLFGGSVGLGGNILTELFEYGFGYGAIVPCLSLLWIGIRQIYIGKWFTITKRGIVWCATYFLILALITMVKVSSGSELIATHAINSGGFIGGLIAAFFHSIVGDIGGIIVTIALLLCCGLVISRMSLSKGLHHAKNKTQVGIETVREVATEKAGTVRMQISDWQEQRKAMHETRKAYNREEDTRFSKTTEAIGQAKDGQSVHGASANDFDTSALAVEDSKDVLSNNHTLVSKVAGITAHALSTAATAIGNYANTDITSENCISKDEHSDNHIHTAVEVNALDSTDSSFSTVGDKVDSNIVASGEISIGGTESVGEEQETKKVVPELEITNLDAKKELSPTTIEAGISDSKKNVIPNSLDDFDKNDATRGKGIGEHLPNKHEAARRVAQMVTATSIGTCITDDVSGNTVHTNHLTVPSSEGAKEDTAAVAVETDGIARVRSLEPYRFPRLDMLAKGTVNEVDNEEVAHNAEVLETTLKSFGITARVANATKGPAVTRYELEPAPGTKVSKIVNLTDDIKLSLAAADIRMEAPIPGKSAIGIEVPNRKISAVHLRDVLDCDDFSHASGGIPVGLGKDIAGTPIITDLAKMPHLLVAGSTGSGKSVCINTLIASILFSRKPEEVKLILIDPKMVELSTYNGIPHLMLPVVTDMKKAAAALRWAVREMEARYRTFAATGVRDIKRYNELHPKTAMPLIVIIIDELADLMMTAPADIEESISRLAQMARAAGLHMVLATQRPSVNVITGTIKANVPSRISFSVATQIDSRTILDMAGAEKLLGKGDMLFAPIGANKPVRIQGCFISDDEVERLVDFVKQQGAPSYDETIVEYEEGDSKEDSKLKDDMQDELFERAVNLVLDSGQASVSMLQRRFRIGYSRAARLVDTMEELKIVGPNNGSKARDILMSKEEVIDTYFSQHTKE</sequence>
<protein>
    <recommendedName>
        <fullName evidence="18">FtsK domain-containing protein</fullName>
    </recommendedName>
</protein>
<keyword evidence="9 17" id="KW-1133">Transmembrane helix</keyword>
<dbReference type="InterPro" id="IPR003593">
    <property type="entry name" value="AAA+_ATPase"/>
</dbReference>
<evidence type="ECO:0000313" key="19">
    <source>
        <dbReference type="EMBL" id="KGF47719.1"/>
    </source>
</evidence>
<dbReference type="GO" id="GO:0005524">
    <property type="term" value="F:ATP binding"/>
    <property type="evidence" value="ECO:0007669"/>
    <property type="project" value="UniProtKB-UniRule"/>
</dbReference>
<feature type="transmembrane region" description="Helical" evidence="17">
    <location>
        <begin position="41"/>
        <end position="64"/>
    </location>
</feature>
<evidence type="ECO:0000256" key="13">
    <source>
        <dbReference type="ARBA" id="ARBA00024986"/>
    </source>
</evidence>
<dbReference type="GO" id="GO:0007059">
    <property type="term" value="P:chromosome segregation"/>
    <property type="evidence" value="ECO:0007669"/>
    <property type="project" value="UniProtKB-KW"/>
</dbReference>
<dbReference type="InterPro" id="IPR002543">
    <property type="entry name" value="FtsK_dom"/>
</dbReference>
<keyword evidence="8 15" id="KW-0067">ATP-binding</keyword>
<proteinExistence type="inferred from homology"/>
<keyword evidence="20" id="KW-1185">Reference proteome</keyword>
<dbReference type="SUPFAM" id="SSF46785">
    <property type="entry name" value="Winged helix' DNA-binding domain"/>
    <property type="match status" value="1"/>
</dbReference>
<dbReference type="Pfam" id="PF09397">
    <property type="entry name" value="FtsK_gamma"/>
    <property type="match status" value="1"/>
</dbReference>
<keyword evidence="7" id="KW-0159">Chromosome partition</keyword>
<comment type="subunit">
    <text evidence="14">Homohexamer. Forms a ring that surrounds DNA.</text>
</comment>
<feature type="transmembrane region" description="Helical" evidence="17">
    <location>
        <begin position="160"/>
        <end position="182"/>
    </location>
</feature>
<dbReference type="InterPro" id="IPR050206">
    <property type="entry name" value="FtsK/SpoIIIE/SftA"/>
</dbReference>
<comment type="similarity">
    <text evidence="2">Belongs to the FtsK/SpoIIIE/SftA family.</text>
</comment>
<gene>
    <name evidence="19" type="ORF">HMPREF0872_03160</name>
</gene>
<dbReference type="InterPro" id="IPR041027">
    <property type="entry name" value="FtsK_alpha"/>
</dbReference>
<keyword evidence="6 15" id="KW-0547">Nucleotide-binding</keyword>
<dbReference type="Gene3D" id="3.30.980.40">
    <property type="match status" value="1"/>
</dbReference>
<reference evidence="19 20" key="1">
    <citation type="submission" date="2014-07" db="EMBL/GenBank/DDBJ databases">
        <authorList>
            <person name="McCorrison J."/>
            <person name="Sanka R."/>
            <person name="Torralba M."/>
            <person name="Gillis M."/>
            <person name="Haft D.H."/>
            <person name="Methe B."/>
            <person name="Sutton G."/>
            <person name="Nelson K.E."/>
        </authorList>
    </citation>
    <scope>NUCLEOTIDE SEQUENCE [LARGE SCALE GENOMIC DNA]</scope>
    <source>
        <strain evidence="19 20">DNF00314</strain>
    </source>
</reference>
<evidence type="ECO:0000259" key="18">
    <source>
        <dbReference type="PROSITE" id="PS50901"/>
    </source>
</evidence>
<evidence type="ECO:0000256" key="7">
    <source>
        <dbReference type="ARBA" id="ARBA00022829"/>
    </source>
</evidence>
<dbReference type="InterPro" id="IPR027417">
    <property type="entry name" value="P-loop_NTPase"/>
</dbReference>
<name>A0A096CQV3_9FIRM</name>
<dbReference type="SUPFAM" id="SSF52540">
    <property type="entry name" value="P-loop containing nucleoside triphosphate hydrolases"/>
    <property type="match status" value="1"/>
</dbReference>
<comment type="caution">
    <text evidence="19">The sequence shown here is derived from an EMBL/GenBank/DDBJ whole genome shotgun (WGS) entry which is preliminary data.</text>
</comment>
<evidence type="ECO:0000256" key="9">
    <source>
        <dbReference type="ARBA" id="ARBA00022989"/>
    </source>
</evidence>
<feature type="domain" description="FtsK" evidence="18">
    <location>
        <begin position="633"/>
        <end position="820"/>
    </location>
</feature>
<keyword evidence="4" id="KW-0132">Cell division</keyword>
<evidence type="ECO:0000256" key="14">
    <source>
        <dbReference type="ARBA" id="ARBA00025923"/>
    </source>
</evidence>
<evidence type="ECO:0000256" key="8">
    <source>
        <dbReference type="ARBA" id="ARBA00022840"/>
    </source>
</evidence>
<evidence type="ECO:0000256" key="4">
    <source>
        <dbReference type="ARBA" id="ARBA00022618"/>
    </source>
</evidence>
<dbReference type="GO" id="GO:0051301">
    <property type="term" value="P:cell division"/>
    <property type="evidence" value="ECO:0007669"/>
    <property type="project" value="UniProtKB-KW"/>
</dbReference>
<dbReference type="PROSITE" id="PS50901">
    <property type="entry name" value="FTSK"/>
    <property type="match status" value="1"/>
</dbReference>
<dbReference type="eggNOG" id="COG1674">
    <property type="taxonomic scope" value="Bacteria"/>
</dbReference>
<evidence type="ECO:0000256" key="2">
    <source>
        <dbReference type="ARBA" id="ARBA00006474"/>
    </source>
</evidence>
<dbReference type="Proteomes" id="UP000029628">
    <property type="component" value="Unassembled WGS sequence"/>
</dbReference>
<evidence type="ECO:0000256" key="15">
    <source>
        <dbReference type="PROSITE-ProRule" id="PRU00289"/>
    </source>
</evidence>
<keyword evidence="3" id="KW-1003">Cell membrane</keyword>
<dbReference type="GO" id="GO:0005886">
    <property type="term" value="C:plasma membrane"/>
    <property type="evidence" value="ECO:0007669"/>
    <property type="project" value="UniProtKB-SubCell"/>
</dbReference>
<dbReference type="Pfam" id="PF13491">
    <property type="entry name" value="FtsK_4TM"/>
    <property type="match status" value="1"/>
</dbReference>
<keyword evidence="11 17" id="KW-0472">Membrane</keyword>
<feature type="compositionally biased region" description="Basic residues" evidence="16">
    <location>
        <begin position="7"/>
        <end position="22"/>
    </location>
</feature>
<accession>A0A096CQV3</accession>
<evidence type="ECO:0000256" key="16">
    <source>
        <dbReference type="SAM" id="MobiDB-lite"/>
    </source>
</evidence>
<dbReference type="RefSeq" id="WP_038151736.1">
    <property type="nucleotide sequence ID" value="NZ_JRNT01000007.1"/>
</dbReference>
<keyword evidence="12" id="KW-0131">Cell cycle</keyword>